<protein>
    <recommendedName>
        <fullName evidence="2">DUF1841 domain-containing protein</fullName>
    </recommendedName>
</protein>
<organism evidence="1">
    <name type="scientific">hydrothermal vent metagenome</name>
    <dbReference type="NCBI Taxonomy" id="652676"/>
    <lineage>
        <taxon>unclassified sequences</taxon>
        <taxon>metagenomes</taxon>
        <taxon>ecological metagenomes</taxon>
    </lineage>
</organism>
<dbReference type="InterPro" id="IPR014993">
    <property type="entry name" value="DUF1841"/>
</dbReference>
<sequence>MFGNDRNQLRQMYKTAWEKFQLQQALTPLEVQIVDVIKEHPEYHDFVTQLDQDFLPELGKTNPFLHMGLHLGLREQLSTNRPIGIVAIYKKLIKLKGSIHDAEHSMIDCLAEAMWSSQANNTSPDEADYLLSLKKLLD</sequence>
<dbReference type="AlphaFoldDB" id="A0A3B0WN44"/>
<name>A0A3B0WN44_9ZZZZ</name>
<dbReference type="EMBL" id="UOFF01000275">
    <property type="protein sequence ID" value="VAW56741.1"/>
    <property type="molecule type" value="Genomic_DNA"/>
</dbReference>
<dbReference type="Pfam" id="PF08897">
    <property type="entry name" value="DUF1841"/>
    <property type="match status" value="1"/>
</dbReference>
<reference evidence="1" key="1">
    <citation type="submission" date="2018-06" db="EMBL/GenBank/DDBJ databases">
        <authorList>
            <person name="Zhirakovskaya E."/>
        </authorList>
    </citation>
    <scope>NUCLEOTIDE SEQUENCE</scope>
</reference>
<gene>
    <name evidence="1" type="ORF">MNBD_GAMMA07-2690</name>
</gene>
<evidence type="ECO:0000313" key="1">
    <source>
        <dbReference type="EMBL" id="VAW56741.1"/>
    </source>
</evidence>
<proteinExistence type="predicted"/>
<evidence type="ECO:0008006" key="2">
    <source>
        <dbReference type="Google" id="ProtNLM"/>
    </source>
</evidence>
<accession>A0A3B0WN44</accession>